<feature type="transmembrane region" description="Helical" evidence="5">
    <location>
        <begin position="118"/>
        <end position="137"/>
    </location>
</feature>
<feature type="transmembrane region" description="Helical" evidence="5">
    <location>
        <begin position="67"/>
        <end position="87"/>
    </location>
</feature>
<dbReference type="Gene3D" id="3.40.720.10">
    <property type="entry name" value="Alkaline Phosphatase, subunit A"/>
    <property type="match status" value="1"/>
</dbReference>
<keyword evidence="5" id="KW-0812">Transmembrane</keyword>
<feature type="transmembrane region" description="Helical" evidence="5">
    <location>
        <begin position="158"/>
        <end position="177"/>
    </location>
</feature>
<gene>
    <name evidence="7" type="ORF">FDF70_01810</name>
</gene>
<protein>
    <submittedName>
        <fullName evidence="7">LTA synthase family protein</fullName>
    </submittedName>
</protein>
<dbReference type="CDD" id="cd16015">
    <property type="entry name" value="LTA_synthase"/>
    <property type="match status" value="1"/>
</dbReference>
<keyword evidence="5" id="KW-0472">Membrane</keyword>
<dbReference type="Pfam" id="PF00884">
    <property type="entry name" value="Sulfatase"/>
    <property type="match status" value="1"/>
</dbReference>
<evidence type="ECO:0000313" key="8">
    <source>
        <dbReference type="Proteomes" id="UP000486601"/>
    </source>
</evidence>
<dbReference type="RefSeq" id="WP_040108622.1">
    <property type="nucleotide sequence ID" value="NZ_CP084367.1"/>
</dbReference>
<proteinExistence type="inferred from homology"/>
<keyword evidence="5" id="KW-1133">Transmembrane helix</keyword>
<keyword evidence="3" id="KW-0479">Metal-binding</keyword>
<feature type="active site" evidence="2">
    <location>
        <position position="303"/>
    </location>
</feature>
<feature type="binding site" evidence="4">
    <location>
        <position position="475"/>
    </location>
    <ligand>
        <name>Mn(2+)</name>
        <dbReference type="ChEBI" id="CHEBI:29035"/>
    </ligand>
</feature>
<reference evidence="7 8" key="1">
    <citation type="submission" date="2019-04" db="EMBL/GenBank/DDBJ databases">
        <title>Genome sequencing of Clostridium botulinum Groups I-IV and Clostridium butyricum.</title>
        <authorList>
            <person name="Brunt J."/>
            <person name="Van Vliet A.H.M."/>
            <person name="Stringer S.C."/>
            <person name="Carter A.T."/>
            <person name="Peck M.W."/>
        </authorList>
    </citation>
    <scope>NUCLEOTIDE SEQUENCE [LARGE SCALE GENOMIC DNA]</scope>
    <source>
        <strain evidence="7 8">IFR 18/108</strain>
    </source>
</reference>
<evidence type="ECO:0000256" key="5">
    <source>
        <dbReference type="SAM" id="Phobius"/>
    </source>
</evidence>
<feature type="binding site" evidence="4">
    <location>
        <position position="261"/>
    </location>
    <ligand>
        <name>Mn(2+)</name>
        <dbReference type="ChEBI" id="CHEBI:29035"/>
    </ligand>
</feature>
<evidence type="ECO:0000259" key="6">
    <source>
        <dbReference type="Pfam" id="PF00884"/>
    </source>
</evidence>
<dbReference type="PANTHER" id="PTHR43751:SF3">
    <property type="entry name" value="SULFATASE N-TERMINAL DOMAIN-CONTAINING PROTEIN"/>
    <property type="match status" value="1"/>
</dbReference>
<evidence type="ECO:0000256" key="3">
    <source>
        <dbReference type="PIRSR" id="PIRSR005091-2"/>
    </source>
</evidence>
<feature type="transmembrane region" description="Helical" evidence="5">
    <location>
        <begin position="12"/>
        <end position="30"/>
    </location>
</feature>
<evidence type="ECO:0000313" key="7">
    <source>
        <dbReference type="EMBL" id="NFR60261.1"/>
    </source>
</evidence>
<name>A0A7X5SWG3_CLOSG</name>
<evidence type="ECO:0000256" key="2">
    <source>
        <dbReference type="PIRSR" id="PIRSR005091-1"/>
    </source>
</evidence>
<dbReference type="AlphaFoldDB" id="A0A7X5SWG3"/>
<accession>A0A7X5SWG3</accession>
<dbReference type="InterPro" id="IPR012160">
    <property type="entry name" value="LtaS-like"/>
</dbReference>
<dbReference type="InterPro" id="IPR000917">
    <property type="entry name" value="Sulfatase_N"/>
</dbReference>
<comment type="similarity">
    <text evidence="1">Belongs to the LTA synthase family.</text>
</comment>
<dbReference type="PIRSF" id="PIRSF005091">
    <property type="entry name" value="Mmb_sulf_HI1246"/>
    <property type="match status" value="1"/>
</dbReference>
<feature type="binding site" evidence="4">
    <location>
        <position position="303"/>
    </location>
    <ligand>
        <name>Mn(2+)</name>
        <dbReference type="ChEBI" id="CHEBI:29035"/>
    </ligand>
</feature>
<dbReference type="Proteomes" id="UP000486601">
    <property type="component" value="Unassembled WGS sequence"/>
</dbReference>
<dbReference type="Gene3D" id="3.30.1120.170">
    <property type="match status" value="1"/>
</dbReference>
<dbReference type="InterPro" id="IPR017850">
    <property type="entry name" value="Alkaline_phosphatase_core_sf"/>
</dbReference>
<feature type="binding site" evidence="3">
    <location>
        <position position="416"/>
    </location>
    <ligand>
        <name>substrate</name>
    </ligand>
</feature>
<dbReference type="PANTHER" id="PTHR43751">
    <property type="entry name" value="SULFATASE"/>
    <property type="match status" value="1"/>
</dbReference>
<feature type="transmembrane region" description="Helical" evidence="5">
    <location>
        <begin position="42"/>
        <end position="60"/>
    </location>
</feature>
<organism evidence="7 8">
    <name type="scientific">Clostridium sporogenes</name>
    <dbReference type="NCBI Taxonomy" id="1509"/>
    <lineage>
        <taxon>Bacteria</taxon>
        <taxon>Bacillati</taxon>
        <taxon>Bacillota</taxon>
        <taxon>Clostridia</taxon>
        <taxon>Eubacteriales</taxon>
        <taxon>Clostridiaceae</taxon>
        <taxon>Clostridium</taxon>
    </lineage>
</organism>
<keyword evidence="3" id="KW-0464">Manganese</keyword>
<evidence type="ECO:0000256" key="1">
    <source>
        <dbReference type="ARBA" id="ARBA00009983"/>
    </source>
</evidence>
<dbReference type="GO" id="GO:0046872">
    <property type="term" value="F:metal ion binding"/>
    <property type="evidence" value="ECO:0007669"/>
    <property type="project" value="UniProtKB-KW"/>
</dbReference>
<comment type="caution">
    <text evidence="7">The sequence shown here is derived from an EMBL/GenBank/DDBJ whole genome shotgun (WGS) entry which is preliminary data.</text>
</comment>
<dbReference type="EMBL" id="SXCS01000001">
    <property type="protein sequence ID" value="NFR60261.1"/>
    <property type="molecule type" value="Genomic_DNA"/>
</dbReference>
<feature type="binding site" evidence="4">
    <location>
        <position position="476"/>
    </location>
    <ligand>
        <name>Mn(2+)</name>
        <dbReference type="ChEBI" id="CHEBI:29035"/>
    </ligand>
</feature>
<evidence type="ECO:0000256" key="4">
    <source>
        <dbReference type="PIRSR" id="PIRSR005091-3"/>
    </source>
</evidence>
<dbReference type="InterPro" id="IPR052701">
    <property type="entry name" value="GAG_Ulvan_Degrading_Sulfatases"/>
</dbReference>
<dbReference type="SUPFAM" id="SSF53649">
    <property type="entry name" value="Alkaline phosphatase-like"/>
    <property type="match status" value="1"/>
</dbReference>
<feature type="domain" description="Sulfatase N-terminal" evidence="6">
    <location>
        <begin position="253"/>
        <end position="540"/>
    </location>
</feature>
<sequence length="623" mass="72688">MKKYKTYLYNYWDIILFFILMLTKLLTYGSKLQLEHFKYSRILYPAIGSILLVIALCLIFKRKGRFIFLLLFNILISIIIIGDLNYFRYFKDLFSLPILINSFQLGAVGSSVLELFNFWDLIYILDILILIPLFLTLKSKCIFPQNNYKFDYKFDYKLIIITLIIAIPIEFISFYKLSQEQPKLISTMYNKVYIAEKLGVLNYHYIDFYCSSTNFIKRKMPVSSNKKEDIKNVLAQKNTSYNSSKYKDIYGGKNVILIQVEALQNFVINKKINNKEITPNLNKFLNKSLYFNNYFYQIASGSTSDAEFITNNSLYPAASGAAYFLYAGNHFNSLPSELKKKGYNTAAFHGYKEIFWNRNLMYKNINIDRFYSEKDYKKDEKIGLGLSDKCFLNETMEKIKKLKEPYFSFVVTLTSHFPYEATDKYGEFDVGEYEGTLLGNYMKSIHYTDEQLGVFLDKLEKENILANSIIAIYGDHYAIPRENEKDLSNFLGKDIDELNWIELQKVPLIIHTPDEKLKGTNNEYCGQIDLYPTLANLLNIKNNTMFGRDLLNSKNECVIFRNGSFTDGKVFYISPTNTYYDIKTHKEISETEELKAKKNNAISELNSSDNILKHDLLKNNKLN</sequence>